<evidence type="ECO:0000256" key="3">
    <source>
        <dbReference type="ARBA" id="ARBA00022679"/>
    </source>
</evidence>
<accession>A0A7R9L2V7</accession>
<dbReference type="PANTHER" id="PTHR43775">
    <property type="entry name" value="FATTY ACID SYNTHASE"/>
    <property type="match status" value="1"/>
</dbReference>
<dbReference type="PANTHER" id="PTHR43775:SF37">
    <property type="entry name" value="SI:DKEY-61P9.11"/>
    <property type="match status" value="1"/>
</dbReference>
<dbReference type="AlphaFoldDB" id="A0A7R9L2V7"/>
<evidence type="ECO:0000313" key="6">
    <source>
        <dbReference type="Proteomes" id="UP000759131"/>
    </source>
</evidence>
<dbReference type="EMBL" id="CAJPIZ010013504">
    <property type="protein sequence ID" value="CAG2114274.1"/>
    <property type="molecule type" value="Genomic_DNA"/>
</dbReference>
<keyword evidence="6" id="KW-1185">Reference proteome</keyword>
<dbReference type="GO" id="GO:0006633">
    <property type="term" value="P:fatty acid biosynthetic process"/>
    <property type="evidence" value="ECO:0007669"/>
    <property type="project" value="InterPro"/>
</dbReference>
<dbReference type="InterPro" id="IPR014030">
    <property type="entry name" value="Ketoacyl_synth_N"/>
</dbReference>
<feature type="domain" description="Ketosynthase family 3 (KS3)" evidence="4">
    <location>
        <begin position="1"/>
        <end position="110"/>
    </location>
</feature>
<organism evidence="5">
    <name type="scientific">Medioppia subpectinata</name>
    <dbReference type="NCBI Taxonomy" id="1979941"/>
    <lineage>
        <taxon>Eukaryota</taxon>
        <taxon>Metazoa</taxon>
        <taxon>Ecdysozoa</taxon>
        <taxon>Arthropoda</taxon>
        <taxon>Chelicerata</taxon>
        <taxon>Arachnida</taxon>
        <taxon>Acari</taxon>
        <taxon>Acariformes</taxon>
        <taxon>Sarcoptiformes</taxon>
        <taxon>Oribatida</taxon>
        <taxon>Brachypylina</taxon>
        <taxon>Oppioidea</taxon>
        <taxon>Oppiidae</taxon>
        <taxon>Medioppia</taxon>
    </lineage>
</organism>
<keyword evidence="1" id="KW-0596">Phosphopantetheine</keyword>
<dbReference type="Pfam" id="PF00109">
    <property type="entry name" value="ketoacyl-synt"/>
    <property type="match status" value="1"/>
</dbReference>
<evidence type="ECO:0000256" key="2">
    <source>
        <dbReference type="ARBA" id="ARBA00022553"/>
    </source>
</evidence>
<sequence>MQNNNLKSVNNSFVSSAGNLKCLYAHRISYVFDLKGPAFFVDSACASSMTALTLAFNDLIQGNSDYAIVCGTHMAFEPFINQWQQMFGMCSPRGVSAVFDESADGYMITR</sequence>
<dbReference type="PROSITE" id="PS52004">
    <property type="entry name" value="KS3_2"/>
    <property type="match status" value="1"/>
</dbReference>
<dbReference type="InterPro" id="IPR016039">
    <property type="entry name" value="Thiolase-like"/>
</dbReference>
<gene>
    <name evidence="5" type="ORF">OSB1V03_LOCUS14240</name>
</gene>
<dbReference type="InterPro" id="IPR020841">
    <property type="entry name" value="PKS_Beta-ketoAc_synthase_dom"/>
</dbReference>
<evidence type="ECO:0000259" key="4">
    <source>
        <dbReference type="PROSITE" id="PS52004"/>
    </source>
</evidence>
<dbReference type="PROSITE" id="PS00606">
    <property type="entry name" value="KS3_1"/>
    <property type="match status" value="1"/>
</dbReference>
<name>A0A7R9L2V7_9ACAR</name>
<dbReference type="InterPro" id="IPR050091">
    <property type="entry name" value="PKS_NRPS_Biosynth_Enz"/>
</dbReference>
<evidence type="ECO:0000256" key="1">
    <source>
        <dbReference type="ARBA" id="ARBA00022450"/>
    </source>
</evidence>
<dbReference type="GO" id="GO:0004312">
    <property type="term" value="F:fatty acid synthase activity"/>
    <property type="evidence" value="ECO:0007669"/>
    <property type="project" value="TreeGrafter"/>
</dbReference>
<dbReference type="InterPro" id="IPR018201">
    <property type="entry name" value="Ketoacyl_synth_AS"/>
</dbReference>
<evidence type="ECO:0000313" key="5">
    <source>
        <dbReference type="EMBL" id="CAD7633844.1"/>
    </source>
</evidence>
<protein>
    <recommendedName>
        <fullName evidence="4">Ketosynthase family 3 (KS3) domain-containing protein</fullName>
    </recommendedName>
</protein>
<keyword evidence="2" id="KW-0597">Phosphoprotein</keyword>
<dbReference type="Gene3D" id="3.40.47.10">
    <property type="match status" value="1"/>
</dbReference>
<dbReference type="SUPFAM" id="SSF53901">
    <property type="entry name" value="Thiolase-like"/>
    <property type="match status" value="1"/>
</dbReference>
<dbReference type="GO" id="GO:0004315">
    <property type="term" value="F:3-oxoacyl-[acyl-carrier-protein] synthase activity"/>
    <property type="evidence" value="ECO:0007669"/>
    <property type="project" value="InterPro"/>
</dbReference>
<dbReference type="EMBL" id="OC868079">
    <property type="protein sequence ID" value="CAD7633844.1"/>
    <property type="molecule type" value="Genomic_DNA"/>
</dbReference>
<dbReference type="OrthoDB" id="6430529at2759"/>
<proteinExistence type="predicted"/>
<dbReference type="Proteomes" id="UP000759131">
    <property type="component" value="Unassembled WGS sequence"/>
</dbReference>
<reference evidence="5" key="1">
    <citation type="submission" date="2020-11" db="EMBL/GenBank/DDBJ databases">
        <authorList>
            <person name="Tran Van P."/>
        </authorList>
    </citation>
    <scope>NUCLEOTIDE SEQUENCE</scope>
</reference>
<keyword evidence="3" id="KW-0808">Transferase</keyword>